<evidence type="ECO:0000313" key="1">
    <source>
        <dbReference type="EMBL" id="KAH7971359.1"/>
    </source>
</evidence>
<evidence type="ECO:0000313" key="2">
    <source>
        <dbReference type="Proteomes" id="UP000821865"/>
    </source>
</evidence>
<accession>A0ACB8DLA7</accession>
<dbReference type="EMBL" id="CM023480">
    <property type="protein sequence ID" value="KAH7971359.1"/>
    <property type="molecule type" value="Genomic_DNA"/>
</dbReference>
<name>A0ACB8DLA7_DERSI</name>
<sequence length="98" mass="11540">MLMELFRGKMLLRKDGSQHAADDVLSETRVLALYFSASWCPACRMFTPVLAEAYRQTKNHKVEVVFVSWDRSMFAMLRYMRQSHANWYAVKYGDPLRL</sequence>
<reference evidence="1" key="1">
    <citation type="submission" date="2020-05" db="EMBL/GenBank/DDBJ databases">
        <title>Large-scale comparative analyses of tick genomes elucidate their genetic diversity and vector capacities.</title>
        <authorList>
            <person name="Jia N."/>
            <person name="Wang J."/>
            <person name="Shi W."/>
            <person name="Du L."/>
            <person name="Sun Y."/>
            <person name="Zhan W."/>
            <person name="Jiang J."/>
            <person name="Wang Q."/>
            <person name="Zhang B."/>
            <person name="Ji P."/>
            <person name="Sakyi L.B."/>
            <person name="Cui X."/>
            <person name="Yuan T."/>
            <person name="Jiang B."/>
            <person name="Yang W."/>
            <person name="Lam T.T.-Y."/>
            <person name="Chang Q."/>
            <person name="Ding S."/>
            <person name="Wang X."/>
            <person name="Zhu J."/>
            <person name="Ruan X."/>
            <person name="Zhao L."/>
            <person name="Wei J."/>
            <person name="Que T."/>
            <person name="Du C."/>
            <person name="Cheng J."/>
            <person name="Dai P."/>
            <person name="Han X."/>
            <person name="Huang E."/>
            <person name="Gao Y."/>
            <person name="Liu J."/>
            <person name="Shao H."/>
            <person name="Ye R."/>
            <person name="Li L."/>
            <person name="Wei W."/>
            <person name="Wang X."/>
            <person name="Wang C."/>
            <person name="Yang T."/>
            <person name="Huo Q."/>
            <person name="Li W."/>
            <person name="Guo W."/>
            <person name="Chen H."/>
            <person name="Zhou L."/>
            <person name="Ni X."/>
            <person name="Tian J."/>
            <person name="Zhou Y."/>
            <person name="Sheng Y."/>
            <person name="Liu T."/>
            <person name="Pan Y."/>
            <person name="Xia L."/>
            <person name="Li J."/>
            <person name="Zhao F."/>
            <person name="Cao W."/>
        </authorList>
    </citation>
    <scope>NUCLEOTIDE SEQUENCE</scope>
    <source>
        <strain evidence="1">Dsil-2018</strain>
    </source>
</reference>
<proteinExistence type="predicted"/>
<keyword evidence="2" id="KW-1185">Reference proteome</keyword>
<comment type="caution">
    <text evidence="1">The sequence shown here is derived from an EMBL/GenBank/DDBJ whole genome shotgun (WGS) entry which is preliminary data.</text>
</comment>
<gene>
    <name evidence="1" type="ORF">HPB49_022487</name>
</gene>
<dbReference type="Proteomes" id="UP000821865">
    <property type="component" value="Chromosome 11"/>
</dbReference>
<organism evidence="1 2">
    <name type="scientific">Dermacentor silvarum</name>
    <name type="common">Tick</name>
    <dbReference type="NCBI Taxonomy" id="543639"/>
    <lineage>
        <taxon>Eukaryota</taxon>
        <taxon>Metazoa</taxon>
        <taxon>Ecdysozoa</taxon>
        <taxon>Arthropoda</taxon>
        <taxon>Chelicerata</taxon>
        <taxon>Arachnida</taxon>
        <taxon>Acari</taxon>
        <taxon>Parasitiformes</taxon>
        <taxon>Ixodida</taxon>
        <taxon>Ixodoidea</taxon>
        <taxon>Ixodidae</taxon>
        <taxon>Rhipicephalinae</taxon>
        <taxon>Dermacentor</taxon>
    </lineage>
</organism>
<protein>
    <submittedName>
        <fullName evidence="1">Uncharacterized protein</fullName>
    </submittedName>
</protein>